<dbReference type="Proteomes" id="UP000438429">
    <property type="component" value="Unassembled WGS sequence"/>
</dbReference>
<name>A0A6A4TPU7_SCOMX</name>
<gene>
    <name evidence="2" type="ORF">F2P81_000532</name>
</gene>
<dbReference type="AlphaFoldDB" id="A0A6A4TPU7"/>
<feature type="region of interest" description="Disordered" evidence="1">
    <location>
        <begin position="29"/>
        <end position="48"/>
    </location>
</feature>
<protein>
    <submittedName>
        <fullName evidence="2">Uncharacterized protein</fullName>
    </submittedName>
</protein>
<comment type="caution">
    <text evidence="2">The sequence shown here is derived from an EMBL/GenBank/DDBJ whole genome shotgun (WGS) entry which is preliminary data.</text>
</comment>
<evidence type="ECO:0000256" key="1">
    <source>
        <dbReference type="SAM" id="MobiDB-lite"/>
    </source>
</evidence>
<reference evidence="2 3" key="1">
    <citation type="submission" date="2019-06" db="EMBL/GenBank/DDBJ databases">
        <title>Draft genomes of female and male turbot (Scophthalmus maximus).</title>
        <authorList>
            <person name="Xu H."/>
            <person name="Xu X.-W."/>
            <person name="Shao C."/>
            <person name="Chen S."/>
        </authorList>
    </citation>
    <scope>NUCLEOTIDE SEQUENCE [LARGE SCALE GENOMIC DNA]</scope>
    <source>
        <strain evidence="2">Ysfricsl-2016a</strain>
        <tissue evidence="2">Blood</tissue>
    </source>
</reference>
<proteinExistence type="predicted"/>
<dbReference type="EMBL" id="VEVO01000001">
    <property type="protein sequence ID" value="KAF0046899.1"/>
    <property type="molecule type" value="Genomic_DNA"/>
</dbReference>
<evidence type="ECO:0000313" key="3">
    <source>
        <dbReference type="Proteomes" id="UP000438429"/>
    </source>
</evidence>
<accession>A0A6A4TPU7</accession>
<sequence>MMLTLPLVNPRSQKTKVLTRVIMLNMSPTPSKTGGYPPVSTDHSGSSDQQTDVYVCKTLTCQLSGELCYTIKESPPLSSEMACLTYRKDAAFASHNRTPVPGWSRGLAASQRCLAVPRRRGIQ</sequence>
<evidence type="ECO:0000313" key="2">
    <source>
        <dbReference type="EMBL" id="KAF0046899.1"/>
    </source>
</evidence>
<organism evidence="2 3">
    <name type="scientific">Scophthalmus maximus</name>
    <name type="common">Turbot</name>
    <name type="synonym">Psetta maxima</name>
    <dbReference type="NCBI Taxonomy" id="52904"/>
    <lineage>
        <taxon>Eukaryota</taxon>
        <taxon>Metazoa</taxon>
        <taxon>Chordata</taxon>
        <taxon>Craniata</taxon>
        <taxon>Vertebrata</taxon>
        <taxon>Euteleostomi</taxon>
        <taxon>Actinopterygii</taxon>
        <taxon>Neopterygii</taxon>
        <taxon>Teleostei</taxon>
        <taxon>Neoteleostei</taxon>
        <taxon>Acanthomorphata</taxon>
        <taxon>Carangaria</taxon>
        <taxon>Pleuronectiformes</taxon>
        <taxon>Pleuronectoidei</taxon>
        <taxon>Scophthalmidae</taxon>
        <taxon>Scophthalmus</taxon>
    </lineage>
</organism>